<proteinExistence type="predicted"/>
<reference evidence="1" key="1">
    <citation type="submission" date="2010-07" db="EMBL/GenBank/DDBJ databases">
        <authorList>
            <person name="Muzny D."/>
            <person name="Qin X."/>
            <person name="Deng J."/>
            <person name="Jiang H."/>
            <person name="Liu Y."/>
            <person name="Qu J."/>
            <person name="Song X.-Z."/>
            <person name="Zhang L."/>
            <person name="Thornton R."/>
            <person name="Coyle M."/>
            <person name="Francisco L."/>
            <person name="Jackson L."/>
            <person name="Javaid M."/>
            <person name="Korchina V."/>
            <person name="Kovar C."/>
            <person name="Mata R."/>
            <person name="Mathew T."/>
            <person name="Ngo R."/>
            <person name="Nguyen L."/>
            <person name="Nguyen N."/>
            <person name="Okwuonu G."/>
            <person name="Ongeri F."/>
            <person name="Pham C."/>
            <person name="Simmons D."/>
            <person name="Wilczek-Boney K."/>
            <person name="Hale W."/>
            <person name="Jakkamsetti A."/>
            <person name="Pham P."/>
            <person name="Ruth R."/>
            <person name="San Lucas F."/>
            <person name="Warren J."/>
            <person name="Zhang J."/>
            <person name="Zhao Z."/>
            <person name="Zhou C."/>
            <person name="Zhu D."/>
            <person name="Lee S."/>
            <person name="Bess C."/>
            <person name="Blankenburg K."/>
            <person name="Forbes L."/>
            <person name="Fu Q."/>
            <person name="Gubbala S."/>
            <person name="Hirani K."/>
            <person name="Jayaseelan J.C."/>
            <person name="Lara F."/>
            <person name="Munidasa M."/>
            <person name="Palculict T."/>
            <person name="Patil S."/>
            <person name="Pu L.-L."/>
            <person name="Saada N."/>
            <person name="Tang L."/>
            <person name="Weissenberger G."/>
            <person name="Zhu Y."/>
            <person name="Hemphill L."/>
            <person name="Shang Y."/>
            <person name="Youmans B."/>
            <person name="Ayvaz T."/>
            <person name="Ross M."/>
            <person name="Santibanez J."/>
            <person name="Aqrawi P."/>
            <person name="Gross S."/>
            <person name="Joshi V."/>
            <person name="Fowler G."/>
            <person name="Nazareth L."/>
            <person name="Reid J."/>
            <person name="Worley K."/>
            <person name="Petrosino J."/>
            <person name="Highlander S."/>
            <person name="Gibbs R."/>
        </authorList>
    </citation>
    <scope>NUCLEOTIDE SEQUENCE [LARGE SCALE GENOMIC DNA]</scope>
    <source>
        <strain evidence="1">DSM 16973</strain>
    </source>
</reference>
<organism evidence="1 2">
    <name type="scientific">Hoylesella marshii DSM 16973 = JCM 13450</name>
    <dbReference type="NCBI Taxonomy" id="862515"/>
    <lineage>
        <taxon>Bacteria</taxon>
        <taxon>Pseudomonadati</taxon>
        <taxon>Bacteroidota</taxon>
        <taxon>Bacteroidia</taxon>
        <taxon>Bacteroidales</taxon>
        <taxon>Prevotellaceae</taxon>
        <taxon>Hoylesella</taxon>
    </lineage>
</organism>
<name>E0NVG8_9BACT</name>
<accession>E0NVG8</accession>
<evidence type="ECO:0000313" key="2">
    <source>
        <dbReference type="Proteomes" id="UP000004394"/>
    </source>
</evidence>
<comment type="caution">
    <text evidence="1">The sequence shown here is derived from an EMBL/GenBank/DDBJ whole genome shotgun (WGS) entry which is preliminary data.</text>
</comment>
<dbReference type="EMBL" id="AEEI01000061">
    <property type="protein sequence ID" value="EFM00902.1"/>
    <property type="molecule type" value="Genomic_DNA"/>
</dbReference>
<gene>
    <name evidence="1" type="ORF">HMPREF0658_2173</name>
</gene>
<dbReference type="AlphaFoldDB" id="E0NVG8"/>
<keyword evidence="2" id="KW-1185">Reference proteome</keyword>
<dbReference type="BioCyc" id="PMAR862515-HMP:GMOO-2205-MONOMER"/>
<protein>
    <submittedName>
        <fullName evidence="1">Uncharacterized protein</fullName>
    </submittedName>
</protein>
<dbReference type="Proteomes" id="UP000004394">
    <property type="component" value="Unassembled WGS sequence"/>
</dbReference>
<evidence type="ECO:0000313" key="1">
    <source>
        <dbReference type="EMBL" id="EFM00902.1"/>
    </source>
</evidence>
<dbReference type="HOGENOM" id="CLU_3046578_0_0_10"/>
<sequence>MRDLLCPQVVSRSGGLLAVFPIVVIEVVGLGQNFVLANGVRCDTSLLIMHMEMK</sequence>